<evidence type="ECO:0000313" key="1">
    <source>
        <dbReference type="EMBL" id="KKN67517.1"/>
    </source>
</evidence>
<dbReference type="AlphaFoldDB" id="A0A0F9SXZ0"/>
<dbReference type="EMBL" id="LAZR01000473">
    <property type="protein sequence ID" value="KKN67517.1"/>
    <property type="molecule type" value="Genomic_DNA"/>
</dbReference>
<name>A0A0F9SXZ0_9ZZZZ</name>
<organism evidence="1">
    <name type="scientific">marine sediment metagenome</name>
    <dbReference type="NCBI Taxonomy" id="412755"/>
    <lineage>
        <taxon>unclassified sequences</taxon>
        <taxon>metagenomes</taxon>
        <taxon>ecological metagenomes</taxon>
    </lineage>
</organism>
<protein>
    <submittedName>
        <fullName evidence="1">Uncharacterized protein</fullName>
    </submittedName>
</protein>
<reference evidence="1" key="1">
    <citation type="journal article" date="2015" name="Nature">
        <title>Complex archaea that bridge the gap between prokaryotes and eukaryotes.</title>
        <authorList>
            <person name="Spang A."/>
            <person name="Saw J.H."/>
            <person name="Jorgensen S.L."/>
            <person name="Zaremba-Niedzwiedzka K."/>
            <person name="Martijn J."/>
            <person name="Lind A.E."/>
            <person name="van Eijk R."/>
            <person name="Schleper C."/>
            <person name="Guy L."/>
            <person name="Ettema T.J."/>
        </authorList>
    </citation>
    <scope>NUCLEOTIDE SEQUENCE</scope>
</reference>
<sequence length="147" mass="17407">MNPKQEFKSGEATAEKPVVPKYFIEGLAMIDIRLKVLWHREVKKFLIVSEAPDQMFKSGYVVEMIVEDEFKKYAPCDQSVLEKLSMIRWDRDKHYKLKTFLADMDEEEFQKAIKAEVVRRAMFRDFMKKVNKFLRTKTFVLNGGKSK</sequence>
<gene>
    <name evidence="1" type="ORF">LCGC14_0461140</name>
</gene>
<proteinExistence type="predicted"/>
<comment type="caution">
    <text evidence="1">The sequence shown here is derived from an EMBL/GenBank/DDBJ whole genome shotgun (WGS) entry which is preliminary data.</text>
</comment>
<accession>A0A0F9SXZ0</accession>